<feature type="region of interest" description="Disordered" evidence="1">
    <location>
        <begin position="38"/>
        <end position="110"/>
    </location>
</feature>
<feature type="transmembrane region" description="Helical" evidence="2">
    <location>
        <begin position="12"/>
        <end position="31"/>
    </location>
</feature>
<evidence type="ECO:0000256" key="1">
    <source>
        <dbReference type="SAM" id="MobiDB-lite"/>
    </source>
</evidence>
<protein>
    <recommendedName>
        <fullName evidence="5">DUF2946 domain-containing protein</fullName>
    </recommendedName>
</protein>
<accession>A0ABW1NIR4</accession>
<evidence type="ECO:0000313" key="3">
    <source>
        <dbReference type="EMBL" id="MFC6081957.1"/>
    </source>
</evidence>
<evidence type="ECO:0000256" key="2">
    <source>
        <dbReference type="SAM" id="Phobius"/>
    </source>
</evidence>
<keyword evidence="2" id="KW-1133">Transmembrane helix</keyword>
<comment type="caution">
    <text evidence="3">The sequence shown here is derived from an EMBL/GenBank/DDBJ whole genome shotgun (WGS) entry which is preliminary data.</text>
</comment>
<evidence type="ECO:0000313" key="4">
    <source>
        <dbReference type="Proteomes" id="UP001596137"/>
    </source>
</evidence>
<keyword evidence="2" id="KW-0812">Transmembrane</keyword>
<dbReference type="Proteomes" id="UP001596137">
    <property type="component" value="Unassembled WGS sequence"/>
</dbReference>
<reference evidence="4" key="1">
    <citation type="journal article" date="2019" name="Int. J. Syst. Evol. Microbiol.">
        <title>The Global Catalogue of Microorganisms (GCM) 10K type strain sequencing project: providing services to taxonomists for standard genome sequencing and annotation.</title>
        <authorList>
            <consortium name="The Broad Institute Genomics Platform"/>
            <consortium name="The Broad Institute Genome Sequencing Center for Infectious Disease"/>
            <person name="Wu L."/>
            <person name="Ma J."/>
        </authorList>
    </citation>
    <scope>NUCLEOTIDE SEQUENCE [LARGE SCALE GENOMIC DNA]</scope>
    <source>
        <strain evidence="4">JCM 30346</strain>
    </source>
</reference>
<proteinExistence type="predicted"/>
<name>A0ABW1NIR4_9ACTN</name>
<feature type="compositionally biased region" description="Low complexity" evidence="1">
    <location>
        <begin position="47"/>
        <end position="59"/>
    </location>
</feature>
<gene>
    <name evidence="3" type="ORF">ACFP1K_12380</name>
</gene>
<evidence type="ECO:0008006" key="5">
    <source>
        <dbReference type="Google" id="ProtNLM"/>
    </source>
</evidence>
<sequence length="134" mass="13876">MISSRWFAQRGGPWLILCLGLLAMTVVIHPGHRLSFDQAPAHDHGAAAEAWPSVGPVSDHPGHSHPHPPAGHDHSLCGVTTVPGPATGPVPVAPPLDGRPQRAETSCPWRPAGGAARAAVAGPAFLRLLSVSRT</sequence>
<dbReference type="EMBL" id="JBHSRF010000013">
    <property type="protein sequence ID" value="MFC6081957.1"/>
    <property type="molecule type" value="Genomic_DNA"/>
</dbReference>
<keyword evidence="4" id="KW-1185">Reference proteome</keyword>
<dbReference type="RefSeq" id="WP_380750963.1">
    <property type="nucleotide sequence ID" value="NZ_JBHSRF010000013.1"/>
</dbReference>
<organism evidence="3 4">
    <name type="scientific">Sphaerisporangium aureirubrum</name>
    <dbReference type="NCBI Taxonomy" id="1544736"/>
    <lineage>
        <taxon>Bacteria</taxon>
        <taxon>Bacillati</taxon>
        <taxon>Actinomycetota</taxon>
        <taxon>Actinomycetes</taxon>
        <taxon>Streptosporangiales</taxon>
        <taxon>Streptosporangiaceae</taxon>
        <taxon>Sphaerisporangium</taxon>
    </lineage>
</organism>
<keyword evidence="2" id="KW-0472">Membrane</keyword>